<feature type="region of interest" description="Disordered" evidence="1">
    <location>
        <begin position="234"/>
        <end position="253"/>
    </location>
</feature>
<gene>
    <name evidence="2" type="ORF">VKT23_012265</name>
</gene>
<feature type="region of interest" description="Disordered" evidence="1">
    <location>
        <begin position="1"/>
        <end position="57"/>
    </location>
</feature>
<feature type="region of interest" description="Disordered" evidence="1">
    <location>
        <begin position="380"/>
        <end position="458"/>
    </location>
</feature>
<feature type="compositionally biased region" description="Basic and acidic residues" evidence="1">
    <location>
        <begin position="15"/>
        <end position="32"/>
    </location>
</feature>
<evidence type="ECO:0000256" key="1">
    <source>
        <dbReference type="SAM" id="MobiDB-lite"/>
    </source>
</evidence>
<evidence type="ECO:0000313" key="2">
    <source>
        <dbReference type="EMBL" id="KAK7452161.1"/>
    </source>
</evidence>
<feature type="region of interest" description="Disordered" evidence="1">
    <location>
        <begin position="122"/>
        <end position="179"/>
    </location>
</feature>
<dbReference type="Proteomes" id="UP001498398">
    <property type="component" value="Unassembled WGS sequence"/>
</dbReference>
<protein>
    <recommendedName>
        <fullName evidence="4">Gag protein</fullName>
    </recommendedName>
</protein>
<organism evidence="2 3">
    <name type="scientific">Marasmiellus scandens</name>
    <dbReference type="NCBI Taxonomy" id="2682957"/>
    <lineage>
        <taxon>Eukaryota</taxon>
        <taxon>Fungi</taxon>
        <taxon>Dikarya</taxon>
        <taxon>Basidiomycota</taxon>
        <taxon>Agaricomycotina</taxon>
        <taxon>Agaricomycetes</taxon>
        <taxon>Agaricomycetidae</taxon>
        <taxon>Agaricales</taxon>
        <taxon>Marasmiineae</taxon>
        <taxon>Omphalotaceae</taxon>
        <taxon>Marasmiellus</taxon>
    </lineage>
</organism>
<comment type="caution">
    <text evidence="2">The sequence shown here is derived from an EMBL/GenBank/DDBJ whole genome shotgun (WGS) entry which is preliminary data.</text>
</comment>
<feature type="compositionally biased region" description="Basic and acidic residues" evidence="1">
    <location>
        <begin position="122"/>
        <end position="133"/>
    </location>
</feature>
<accession>A0ABR1JBW0</accession>
<proteinExistence type="predicted"/>
<feature type="compositionally biased region" description="Low complexity" evidence="1">
    <location>
        <begin position="743"/>
        <end position="755"/>
    </location>
</feature>
<reference evidence="2 3" key="1">
    <citation type="submission" date="2024-01" db="EMBL/GenBank/DDBJ databases">
        <title>A draft genome for the cacao thread blight pathogen Marasmiellus scandens.</title>
        <authorList>
            <person name="Baruah I.K."/>
            <person name="Leung J."/>
            <person name="Bukari Y."/>
            <person name="Amoako-Attah I."/>
            <person name="Meinhardt L.W."/>
            <person name="Bailey B.A."/>
            <person name="Cohen S.P."/>
        </authorList>
    </citation>
    <scope>NUCLEOTIDE SEQUENCE [LARGE SCALE GENOMIC DNA]</scope>
    <source>
        <strain evidence="2 3">GH-19</strain>
    </source>
</reference>
<dbReference type="EMBL" id="JBANRG010000029">
    <property type="protein sequence ID" value="KAK7452161.1"/>
    <property type="molecule type" value="Genomic_DNA"/>
</dbReference>
<feature type="region of interest" description="Disordered" evidence="1">
    <location>
        <begin position="722"/>
        <end position="765"/>
    </location>
</feature>
<name>A0ABR1JBW0_9AGAR</name>
<sequence>MLELRNLQLSDNNDDDGRRFTHGHPEYTREPAPRPTSRHLSKPASRASQTSSTSSTGVPLEIAVRVINAKSALSKATLAFNKASLDRETPEEILNKLKIEVLMAQDELEQARCTRDRAKLGIISDPKDLDQRQRQSTPGGYAPDEPYAANQPRMRTRDRNAPSGSDHIPNVEEVEESRKSNVWEDVASVATKYMQWNPMKEEPNNGDTTNVQFAARPEPIHGLNWAKEMKRGTHTLTPPPINMVTKPPLIVPRHTTPTISTPRTYVSQNSWVHVYPPMFDSETNAPLNFRNMPQMAYNNASCKTIPITQPRPAYTGSHAPNPFQYNTSHMNSQRESHVKPTIVQMDNYIPAPILPIPQRTMTVQQGIHDNWFQLLNQALPAPDPARTSAGGGGGNGGQDNDPPKGRKGGGGPPGNGPPDGSPGTEEGSEQSQTPKNTLGKHRGATPFGEIQSEESPHYETEFFEYKPELPQGQVNLKERVFQMLATLIEWRLFTKYDTVGDAKTQKSLVNSLPKIHPYKGENSIITLDTFVRDLVRHMEIHGLTGPPKMEDKNGEMVVSSKDINRTILFAGNLQDAAQEWYKGVAEKPPRSFKSGMNASKHRLTFMQIFRAMYDRFITMAALHEIGVMYDKVKYTKVSGVRQLYSDLVLYAEIMPVPPDAYRFKRKLMSQFPSSMRRKISTDGVTAENSPINDIMQHAISIESGWEANAYYSAQPCFMVEQQSTSPTSSPVAPSDYPLEPEETSSTASSCTTPEQSETEESTIDATAQIQCQHIWTRSSRPK</sequence>
<evidence type="ECO:0008006" key="4">
    <source>
        <dbReference type="Google" id="ProtNLM"/>
    </source>
</evidence>
<keyword evidence="3" id="KW-1185">Reference proteome</keyword>
<evidence type="ECO:0000313" key="3">
    <source>
        <dbReference type="Proteomes" id="UP001498398"/>
    </source>
</evidence>